<keyword evidence="4" id="KW-1185">Reference proteome</keyword>
<evidence type="ECO:0000313" key="3">
    <source>
        <dbReference type="EMBL" id="GFY38902.1"/>
    </source>
</evidence>
<reference evidence="3" key="1">
    <citation type="submission" date="2020-08" db="EMBL/GenBank/DDBJ databases">
        <title>Multicomponent nature underlies the extraordinary mechanical properties of spider dragline silk.</title>
        <authorList>
            <person name="Kono N."/>
            <person name="Nakamura H."/>
            <person name="Mori M."/>
            <person name="Yoshida Y."/>
            <person name="Ohtoshi R."/>
            <person name="Malay A.D."/>
            <person name="Moran D.A.P."/>
            <person name="Tomita M."/>
            <person name="Numata K."/>
            <person name="Arakawa K."/>
        </authorList>
    </citation>
    <scope>NUCLEOTIDE SEQUENCE</scope>
</reference>
<evidence type="ECO:0000313" key="4">
    <source>
        <dbReference type="Proteomes" id="UP000886998"/>
    </source>
</evidence>
<protein>
    <submittedName>
        <fullName evidence="3">Uncharacterized protein</fullName>
    </submittedName>
</protein>
<organism evidence="3 4">
    <name type="scientific">Trichonephila inaurata madagascariensis</name>
    <dbReference type="NCBI Taxonomy" id="2747483"/>
    <lineage>
        <taxon>Eukaryota</taxon>
        <taxon>Metazoa</taxon>
        <taxon>Ecdysozoa</taxon>
        <taxon>Arthropoda</taxon>
        <taxon>Chelicerata</taxon>
        <taxon>Arachnida</taxon>
        <taxon>Araneae</taxon>
        <taxon>Araneomorphae</taxon>
        <taxon>Entelegynae</taxon>
        <taxon>Araneoidea</taxon>
        <taxon>Nephilidae</taxon>
        <taxon>Trichonephila</taxon>
        <taxon>Trichonephila inaurata</taxon>
    </lineage>
</organism>
<proteinExistence type="predicted"/>
<feature type="region of interest" description="Disordered" evidence="1">
    <location>
        <begin position="1"/>
        <end position="20"/>
    </location>
</feature>
<feature type="transmembrane region" description="Helical" evidence="2">
    <location>
        <begin position="66"/>
        <end position="87"/>
    </location>
</feature>
<feature type="transmembrane region" description="Helical" evidence="2">
    <location>
        <begin position="27"/>
        <end position="45"/>
    </location>
</feature>
<evidence type="ECO:0000256" key="2">
    <source>
        <dbReference type="SAM" id="Phobius"/>
    </source>
</evidence>
<gene>
    <name evidence="3" type="ORF">TNIN_126171</name>
</gene>
<keyword evidence="2" id="KW-0812">Transmembrane</keyword>
<keyword evidence="2" id="KW-1133">Transmembrane helix</keyword>
<dbReference type="EMBL" id="BMAV01001110">
    <property type="protein sequence ID" value="GFY38902.1"/>
    <property type="molecule type" value="Genomic_DNA"/>
</dbReference>
<dbReference type="Proteomes" id="UP000886998">
    <property type="component" value="Unassembled WGS sequence"/>
</dbReference>
<dbReference type="AlphaFoldDB" id="A0A8X6WPB8"/>
<keyword evidence="2" id="KW-0472">Membrane</keyword>
<comment type="caution">
    <text evidence="3">The sequence shown here is derived from an EMBL/GenBank/DDBJ whole genome shotgun (WGS) entry which is preliminary data.</text>
</comment>
<name>A0A8X6WPB8_9ARAC</name>
<evidence type="ECO:0000256" key="1">
    <source>
        <dbReference type="SAM" id="MobiDB-lite"/>
    </source>
</evidence>
<accession>A0A8X6WPB8</accession>
<sequence>MGPAFSKSGTSSSSKTSLGSLPTKTSLPFGGMDILLGSLGPYFLWPFSLVISQPVLSSNLAMASSLLLGGLPVFTCCVISFFFYFPVRQFCSDHTRQDHSGNWVSIGTRSVEEAFQLGPCTSGLKADNKSVSVEIKNGEYCYFSSVSLCRISASIVKDDSSRFISVRSAAINFFLLSFAHGDVCDDALPSC</sequence>